<dbReference type="PROSITE" id="PS50932">
    <property type="entry name" value="HTH_LACI_2"/>
    <property type="match status" value="1"/>
</dbReference>
<proteinExistence type="predicted"/>
<dbReference type="HOGENOM" id="CLU_037628_6_0_0"/>
<evidence type="ECO:0000256" key="1">
    <source>
        <dbReference type="ARBA" id="ARBA00023015"/>
    </source>
</evidence>
<dbReference type="EMBL" id="CP000812">
    <property type="protein sequence ID" value="ABV33722.1"/>
    <property type="molecule type" value="Genomic_DNA"/>
</dbReference>
<dbReference type="PANTHER" id="PTHR30146:SF24">
    <property type="entry name" value="XYLOSE OPERON REGULATORY PROTEIN"/>
    <property type="match status" value="1"/>
</dbReference>
<organism evidence="5 6">
    <name type="scientific">Pseudothermotoga lettingae (strain ATCC BAA-301 / DSM 14385 / NBRC 107922 / TMO)</name>
    <name type="common">Thermotoga lettingae</name>
    <dbReference type="NCBI Taxonomy" id="416591"/>
    <lineage>
        <taxon>Bacteria</taxon>
        <taxon>Thermotogati</taxon>
        <taxon>Thermotogota</taxon>
        <taxon>Thermotogae</taxon>
        <taxon>Thermotogales</taxon>
        <taxon>Thermotogaceae</taxon>
        <taxon>Pseudothermotoga</taxon>
    </lineage>
</organism>
<reference evidence="5 6" key="2">
    <citation type="journal article" date="2009" name="Proc. Natl. Acad. Sci. U.S.A.">
        <title>On the chimeric nature, thermophilic origin, and phylogenetic placement of the Thermotogales.</title>
        <authorList>
            <person name="Zhaxybayeva O."/>
            <person name="Swithers K.S."/>
            <person name="Lapierre P."/>
            <person name="Fournier G.P."/>
            <person name="Bickhart D.M."/>
            <person name="DeBoy R.T."/>
            <person name="Nelson K.E."/>
            <person name="Nesbo C.L."/>
            <person name="Doolittle W.F."/>
            <person name="Gogarten J.P."/>
            <person name="Noll K.M."/>
        </authorList>
    </citation>
    <scope>NUCLEOTIDE SEQUENCE [LARGE SCALE GENOMIC DNA]</scope>
    <source>
        <strain evidence="6">ATCC BAA-301 / DSM 14385 / NBRC 107922 / TMO</strain>
    </source>
</reference>
<dbReference type="InterPro" id="IPR000843">
    <property type="entry name" value="HTH_LacI"/>
</dbReference>
<keyword evidence="6" id="KW-1185">Reference proteome</keyword>
<sequence length="335" mass="37266">MAGTLKDISKITGFSISTVSRALKNDPRISDKTKREILRVARELGYKTSIEIGNDKIIMLLVANPHESMESDEFFSKVQKGILENATKENFHYLVQTVSSIEEFDNTLVPLNLVDGIIAGGIPMPESMKNFLLKIELPVVLIGKYDGLESFPSVNNDNIRGGYLAGVEILKTYYEKVCVITGPRSISTFSDRVEGFLKSFKERGKSTDDIKIIELEEFDEKAGKKAVLEHEKFLRSYRTALFCTTDWLAKGALEELNVLKFKVPKEVGLLGFGGLSFCKHITPKISTVSLNPYLLGKIAFLMLRELLDGNTEAKGVVFVEPTVINGETLVRGDLC</sequence>
<dbReference type="PANTHER" id="PTHR30146">
    <property type="entry name" value="LACI-RELATED TRANSCRIPTIONAL REPRESSOR"/>
    <property type="match status" value="1"/>
</dbReference>
<dbReference type="InterPro" id="IPR046335">
    <property type="entry name" value="LacI/GalR-like_sensor"/>
</dbReference>
<evidence type="ECO:0000313" key="6">
    <source>
        <dbReference type="Proteomes" id="UP000002016"/>
    </source>
</evidence>
<dbReference type="CDD" id="cd06267">
    <property type="entry name" value="PBP1_LacI_sugar_binding-like"/>
    <property type="match status" value="1"/>
</dbReference>
<dbReference type="Gene3D" id="3.40.50.2300">
    <property type="match status" value="2"/>
</dbReference>
<dbReference type="InterPro" id="IPR028082">
    <property type="entry name" value="Peripla_BP_I"/>
</dbReference>
<evidence type="ECO:0000256" key="3">
    <source>
        <dbReference type="ARBA" id="ARBA00023163"/>
    </source>
</evidence>
<dbReference type="GO" id="GO:0003700">
    <property type="term" value="F:DNA-binding transcription factor activity"/>
    <property type="evidence" value="ECO:0007669"/>
    <property type="project" value="TreeGrafter"/>
</dbReference>
<dbReference type="Pfam" id="PF00356">
    <property type="entry name" value="LacI"/>
    <property type="match status" value="1"/>
</dbReference>
<evidence type="ECO:0000313" key="5">
    <source>
        <dbReference type="EMBL" id="ABV33722.1"/>
    </source>
</evidence>
<dbReference type="GO" id="GO:0000976">
    <property type="term" value="F:transcription cis-regulatory region binding"/>
    <property type="evidence" value="ECO:0007669"/>
    <property type="project" value="TreeGrafter"/>
</dbReference>
<dbReference type="Proteomes" id="UP000002016">
    <property type="component" value="Chromosome"/>
</dbReference>
<dbReference type="Gene3D" id="1.10.260.40">
    <property type="entry name" value="lambda repressor-like DNA-binding domains"/>
    <property type="match status" value="1"/>
</dbReference>
<dbReference type="Pfam" id="PF13377">
    <property type="entry name" value="Peripla_BP_3"/>
    <property type="match status" value="1"/>
</dbReference>
<dbReference type="RefSeq" id="WP_012003203.1">
    <property type="nucleotide sequence ID" value="NC_009828.1"/>
</dbReference>
<reference evidence="5 6" key="1">
    <citation type="submission" date="2007-08" db="EMBL/GenBank/DDBJ databases">
        <title>Complete sequence of Thermotoga lettingae TMO.</title>
        <authorList>
            <consortium name="US DOE Joint Genome Institute"/>
            <person name="Copeland A."/>
            <person name="Lucas S."/>
            <person name="Lapidus A."/>
            <person name="Barry K."/>
            <person name="Glavina del Rio T."/>
            <person name="Dalin E."/>
            <person name="Tice H."/>
            <person name="Pitluck S."/>
            <person name="Foster B."/>
            <person name="Bruce D."/>
            <person name="Schmutz J."/>
            <person name="Larimer F."/>
            <person name="Land M."/>
            <person name="Hauser L."/>
            <person name="Kyrpides N."/>
            <person name="Mikhailova N."/>
            <person name="Nelson K."/>
            <person name="Gogarten J.P."/>
            <person name="Noll K."/>
            <person name="Richardson P."/>
        </authorList>
    </citation>
    <scope>NUCLEOTIDE SEQUENCE [LARGE SCALE GENOMIC DNA]</scope>
    <source>
        <strain evidence="6">ATCC BAA-301 / DSM 14385 / NBRC 107922 / TMO</strain>
    </source>
</reference>
<keyword evidence="1" id="KW-0805">Transcription regulation</keyword>
<protein>
    <submittedName>
        <fullName evidence="5">Periplasmic binding protein/LacI transcriptional regulator</fullName>
    </submittedName>
</protein>
<dbReference type="SUPFAM" id="SSF53822">
    <property type="entry name" value="Periplasmic binding protein-like I"/>
    <property type="match status" value="1"/>
</dbReference>
<dbReference type="eggNOG" id="COG1609">
    <property type="taxonomic scope" value="Bacteria"/>
</dbReference>
<dbReference type="SMART" id="SM00354">
    <property type="entry name" value="HTH_LACI"/>
    <property type="match status" value="1"/>
</dbReference>
<feature type="domain" description="HTH lacI-type" evidence="4">
    <location>
        <begin position="4"/>
        <end position="47"/>
    </location>
</feature>
<dbReference type="CDD" id="cd01392">
    <property type="entry name" value="HTH_LacI"/>
    <property type="match status" value="1"/>
</dbReference>
<keyword evidence="3" id="KW-0804">Transcription</keyword>
<evidence type="ECO:0000256" key="2">
    <source>
        <dbReference type="ARBA" id="ARBA00023125"/>
    </source>
</evidence>
<dbReference type="InterPro" id="IPR010982">
    <property type="entry name" value="Lambda_DNA-bd_dom_sf"/>
</dbReference>
<evidence type="ECO:0000259" key="4">
    <source>
        <dbReference type="PROSITE" id="PS50932"/>
    </source>
</evidence>
<dbReference type="SUPFAM" id="SSF47413">
    <property type="entry name" value="lambda repressor-like DNA-binding domains"/>
    <property type="match status" value="1"/>
</dbReference>
<name>A8F6D8_PSELT</name>
<dbReference type="AlphaFoldDB" id="A8F6D8"/>
<dbReference type="STRING" id="416591.Tlet_1157"/>
<keyword evidence="2" id="KW-0238">DNA-binding</keyword>
<gene>
    <name evidence="5" type="ordered locus">Tlet_1157</name>
</gene>
<accession>A8F6D8</accession>
<dbReference type="KEGG" id="tle:Tlet_1157"/>